<evidence type="ECO:0008006" key="4">
    <source>
        <dbReference type="Google" id="ProtNLM"/>
    </source>
</evidence>
<dbReference type="InterPro" id="IPR010865">
    <property type="entry name" value="DUF1499"/>
</dbReference>
<dbReference type="AlphaFoldDB" id="A0AAW1Q7E0"/>
<comment type="caution">
    <text evidence="2">The sequence shown here is derived from an EMBL/GenBank/DDBJ whole genome shotgun (WGS) entry which is preliminary data.</text>
</comment>
<sequence>MLLKLKVRESTNKACTSNSMHWDQAKQELVGLFPDEVERGRIKAKLLELPEKRRLEYFEDTAAANKASLLALAGAGPATLPPLGLGDARQLLLQDYGAYFSMGKTTALLELWPRLYQLAQPVEGTEAGQEQDDLLYARIRRSMRPDCMMVFALDLQRRDLARLHHLEVPLGSDNPTILALRMLYSSVCQLGPWEDYGEFLENMQPQLRASLRPMHVLHFWQAAAGVGDAEHWIAAFTLDEVGAAQPEPKPDQPSQRGLSCRRFEDLENDGLAYIGQPGGPDLETGGSGDSTGRRASTDSDDVNDPGSTNPDAGEQQFTVQGKMALINDVSTDLTEPPTYHKNTKLGPLPADFIPIIQKAYPDLKPLKVDKDPHTVFRAAQAAAKRMPRWELTLEDEQAGIIEGVATTLILRFKDDFVFRVRPDGSGTVVDGRSKSRLGKGDFGANAKRIHTYFTEVKKELGI</sequence>
<feature type="region of interest" description="Disordered" evidence="1">
    <location>
        <begin position="270"/>
        <end position="315"/>
    </location>
</feature>
<organism evidence="2 3">
    <name type="scientific">[Myrmecia] bisecta</name>
    <dbReference type="NCBI Taxonomy" id="41462"/>
    <lineage>
        <taxon>Eukaryota</taxon>
        <taxon>Viridiplantae</taxon>
        <taxon>Chlorophyta</taxon>
        <taxon>core chlorophytes</taxon>
        <taxon>Trebouxiophyceae</taxon>
        <taxon>Trebouxiales</taxon>
        <taxon>Trebouxiaceae</taxon>
        <taxon>Myrmecia</taxon>
    </lineage>
</organism>
<evidence type="ECO:0000313" key="3">
    <source>
        <dbReference type="Proteomes" id="UP001489004"/>
    </source>
</evidence>
<reference evidence="2 3" key="1">
    <citation type="journal article" date="2024" name="Nat. Commun.">
        <title>Phylogenomics reveals the evolutionary origins of lichenization in chlorophyte algae.</title>
        <authorList>
            <person name="Puginier C."/>
            <person name="Libourel C."/>
            <person name="Otte J."/>
            <person name="Skaloud P."/>
            <person name="Haon M."/>
            <person name="Grisel S."/>
            <person name="Petersen M."/>
            <person name="Berrin J.G."/>
            <person name="Delaux P.M."/>
            <person name="Dal Grande F."/>
            <person name="Keller J."/>
        </authorList>
    </citation>
    <scope>NUCLEOTIDE SEQUENCE [LARGE SCALE GENOMIC DNA]</scope>
    <source>
        <strain evidence="2 3">SAG 2043</strain>
    </source>
</reference>
<accession>A0AAW1Q7E0</accession>
<evidence type="ECO:0000256" key="1">
    <source>
        <dbReference type="SAM" id="MobiDB-lite"/>
    </source>
</evidence>
<dbReference type="EMBL" id="JALJOR010000004">
    <property type="protein sequence ID" value="KAK9818175.1"/>
    <property type="molecule type" value="Genomic_DNA"/>
</dbReference>
<dbReference type="Pfam" id="PF07386">
    <property type="entry name" value="DUF1499"/>
    <property type="match status" value="1"/>
</dbReference>
<feature type="compositionally biased region" description="Polar residues" evidence="1">
    <location>
        <begin position="305"/>
        <end position="315"/>
    </location>
</feature>
<keyword evidence="3" id="KW-1185">Reference proteome</keyword>
<dbReference type="Proteomes" id="UP001489004">
    <property type="component" value="Unassembled WGS sequence"/>
</dbReference>
<protein>
    <recommendedName>
        <fullName evidence="4">DUF1499 domain-containing protein</fullName>
    </recommendedName>
</protein>
<name>A0AAW1Q7E0_9CHLO</name>
<proteinExistence type="predicted"/>
<evidence type="ECO:0000313" key="2">
    <source>
        <dbReference type="EMBL" id="KAK9818175.1"/>
    </source>
</evidence>
<gene>
    <name evidence="2" type="ORF">WJX72_008251</name>
</gene>